<dbReference type="Proteomes" id="UP000825935">
    <property type="component" value="Chromosome 32"/>
</dbReference>
<dbReference type="InterPro" id="IPR036291">
    <property type="entry name" value="NAD(P)-bd_dom_sf"/>
</dbReference>
<dbReference type="OrthoDB" id="191139at2759"/>
<dbReference type="AlphaFoldDB" id="A0A8T2QW68"/>
<dbReference type="InterPro" id="IPR002347">
    <property type="entry name" value="SDR_fam"/>
</dbReference>
<dbReference type="OMA" id="SHFHGKN"/>
<evidence type="ECO:0000313" key="2">
    <source>
        <dbReference type="EMBL" id="KAH7287593.1"/>
    </source>
</evidence>
<dbReference type="PRINTS" id="PR00081">
    <property type="entry name" value="GDHRDH"/>
</dbReference>
<sequence>MGNLMLEYLTGAPGKSGFGSSSTAEDVTLGLSLGNLTAIVTGATSGIGAETAKVLAKRGCLVIVPARNLKAAESLKESILRESPKAKILTFKMDLSSFSSVRCFAEQFLALNLPLNILINNAGVACKSYRKSDDGYEMTFATNHLGHFLLTELLLERMVKSADEMGVQGRIVNVASCLHTWVGKDGIAFDKLHDKQSYVESMNYAQSKLANILHSNQLALRLKEMGASVTANSVHPGIVKTNITRDRGGFVTDMIFRIASIFLKTIPQGAATVCYVAAHPNVEGATGKYFLDCNEAECSYLANDKKQAARLWEYSERLTRTQAP</sequence>
<dbReference type="PANTHER" id="PTHR48476">
    <property type="entry name" value="SHORT-CHAIN DEHYDROGENASE TIC 32, CHLOROPLASTIC-LIKE"/>
    <property type="match status" value="1"/>
</dbReference>
<dbReference type="Pfam" id="PF00106">
    <property type="entry name" value="adh_short"/>
    <property type="match status" value="1"/>
</dbReference>
<evidence type="ECO:0000256" key="1">
    <source>
        <dbReference type="RuleBase" id="RU000363"/>
    </source>
</evidence>
<dbReference type="PRINTS" id="PR00080">
    <property type="entry name" value="SDRFAMILY"/>
</dbReference>
<dbReference type="PANTHER" id="PTHR48476:SF1">
    <property type="entry name" value="SHORT-CHAIN DEHYDROGENASE TIC 32, CHLOROPLASTIC-LIKE"/>
    <property type="match status" value="1"/>
</dbReference>
<evidence type="ECO:0000313" key="3">
    <source>
        <dbReference type="Proteomes" id="UP000825935"/>
    </source>
</evidence>
<dbReference type="CDD" id="cd05327">
    <property type="entry name" value="retinol-DH_like_SDR_c_like"/>
    <property type="match status" value="1"/>
</dbReference>
<keyword evidence="3" id="KW-1185">Reference proteome</keyword>
<dbReference type="SUPFAM" id="SSF51735">
    <property type="entry name" value="NAD(P)-binding Rossmann-fold domains"/>
    <property type="match status" value="1"/>
</dbReference>
<comment type="similarity">
    <text evidence="1">Belongs to the short-chain dehydrogenases/reductases (SDR) family.</text>
</comment>
<dbReference type="Gene3D" id="3.40.50.720">
    <property type="entry name" value="NAD(P)-binding Rossmann-like Domain"/>
    <property type="match status" value="1"/>
</dbReference>
<dbReference type="EMBL" id="CM035437">
    <property type="protein sequence ID" value="KAH7287593.1"/>
    <property type="molecule type" value="Genomic_DNA"/>
</dbReference>
<reference evidence="2" key="1">
    <citation type="submission" date="2021-08" db="EMBL/GenBank/DDBJ databases">
        <title>WGS assembly of Ceratopteris richardii.</title>
        <authorList>
            <person name="Marchant D.B."/>
            <person name="Chen G."/>
            <person name="Jenkins J."/>
            <person name="Shu S."/>
            <person name="Leebens-Mack J."/>
            <person name="Grimwood J."/>
            <person name="Schmutz J."/>
            <person name="Soltis P."/>
            <person name="Soltis D."/>
            <person name="Chen Z.-H."/>
        </authorList>
    </citation>
    <scope>NUCLEOTIDE SEQUENCE</scope>
    <source>
        <strain evidence="2">Whitten #5841</strain>
        <tissue evidence="2">Leaf</tissue>
    </source>
</reference>
<evidence type="ECO:0008006" key="4">
    <source>
        <dbReference type="Google" id="ProtNLM"/>
    </source>
</evidence>
<protein>
    <recommendedName>
        <fullName evidence="4">Short-chain dehydrogenase TIC 32, chloroplastic</fullName>
    </recommendedName>
</protein>
<proteinExistence type="inferred from homology"/>
<organism evidence="2 3">
    <name type="scientific">Ceratopteris richardii</name>
    <name type="common">Triangle waterfern</name>
    <dbReference type="NCBI Taxonomy" id="49495"/>
    <lineage>
        <taxon>Eukaryota</taxon>
        <taxon>Viridiplantae</taxon>
        <taxon>Streptophyta</taxon>
        <taxon>Embryophyta</taxon>
        <taxon>Tracheophyta</taxon>
        <taxon>Polypodiopsida</taxon>
        <taxon>Polypodiidae</taxon>
        <taxon>Polypodiales</taxon>
        <taxon>Pteridineae</taxon>
        <taxon>Pteridaceae</taxon>
        <taxon>Parkerioideae</taxon>
        <taxon>Ceratopteris</taxon>
    </lineage>
</organism>
<dbReference type="InterPro" id="IPR055280">
    <property type="entry name" value="TIC32"/>
</dbReference>
<accession>A0A8T2QW68</accession>
<comment type="caution">
    <text evidence="2">The sequence shown here is derived from an EMBL/GenBank/DDBJ whole genome shotgun (WGS) entry which is preliminary data.</text>
</comment>
<gene>
    <name evidence="2" type="ORF">KP509_32G064100</name>
</gene>
<name>A0A8T2QW68_CERRI</name>